<gene>
    <name evidence="2" type="ORF">IPOD504_LOCUS15552</name>
</gene>
<feature type="non-terminal residue" evidence="2">
    <location>
        <position position="120"/>
    </location>
</feature>
<evidence type="ECO:0000313" key="3">
    <source>
        <dbReference type="Proteomes" id="UP000837857"/>
    </source>
</evidence>
<feature type="region of interest" description="Disordered" evidence="1">
    <location>
        <begin position="67"/>
        <end position="96"/>
    </location>
</feature>
<protein>
    <submittedName>
        <fullName evidence="2">Uncharacterized protein</fullName>
    </submittedName>
</protein>
<dbReference type="EMBL" id="OW152819">
    <property type="protein sequence ID" value="CAH2073252.1"/>
    <property type="molecule type" value="Genomic_DNA"/>
</dbReference>
<name>A0ABN8J3J5_9NEOP</name>
<feature type="compositionally biased region" description="Basic and acidic residues" evidence="1">
    <location>
        <begin position="22"/>
        <end position="34"/>
    </location>
</feature>
<sequence>MSSAKLNWTLPLSVTYLSETSAEKAMRRCGDRNGGRRSGKKAKQRGTWGARRAMNMHAAACLDFRSAQWPPRHRTRAHNSPRTAGGTDRAAPAYRSTGCEGNALGFIGSSEDPAQNKGYN</sequence>
<accession>A0ABN8J3J5</accession>
<feature type="compositionally biased region" description="Basic residues" evidence="1">
    <location>
        <begin position="35"/>
        <end position="44"/>
    </location>
</feature>
<feature type="region of interest" description="Disordered" evidence="1">
    <location>
        <begin position="22"/>
        <end position="50"/>
    </location>
</feature>
<proteinExistence type="predicted"/>
<dbReference type="Proteomes" id="UP000837857">
    <property type="component" value="Chromosome 7"/>
</dbReference>
<evidence type="ECO:0000313" key="2">
    <source>
        <dbReference type="EMBL" id="CAH2073252.1"/>
    </source>
</evidence>
<keyword evidence="3" id="KW-1185">Reference proteome</keyword>
<reference evidence="2" key="1">
    <citation type="submission" date="2022-03" db="EMBL/GenBank/DDBJ databases">
        <authorList>
            <person name="Martin H S."/>
        </authorList>
    </citation>
    <scope>NUCLEOTIDE SEQUENCE</scope>
</reference>
<organism evidence="2 3">
    <name type="scientific">Iphiclides podalirius</name>
    <name type="common">scarce swallowtail</name>
    <dbReference type="NCBI Taxonomy" id="110791"/>
    <lineage>
        <taxon>Eukaryota</taxon>
        <taxon>Metazoa</taxon>
        <taxon>Ecdysozoa</taxon>
        <taxon>Arthropoda</taxon>
        <taxon>Hexapoda</taxon>
        <taxon>Insecta</taxon>
        <taxon>Pterygota</taxon>
        <taxon>Neoptera</taxon>
        <taxon>Endopterygota</taxon>
        <taxon>Lepidoptera</taxon>
        <taxon>Glossata</taxon>
        <taxon>Ditrysia</taxon>
        <taxon>Papilionoidea</taxon>
        <taxon>Papilionidae</taxon>
        <taxon>Papilioninae</taxon>
        <taxon>Iphiclides</taxon>
    </lineage>
</organism>
<evidence type="ECO:0000256" key="1">
    <source>
        <dbReference type="SAM" id="MobiDB-lite"/>
    </source>
</evidence>